<feature type="compositionally biased region" description="Low complexity" evidence="1">
    <location>
        <begin position="113"/>
        <end position="128"/>
    </location>
</feature>
<dbReference type="AlphaFoldDB" id="A0A423U3K0"/>
<sequence length="180" mass="18507">MGGQVGAATACEAGAAEHPRGPGRAAAHSPDPLLCRDDLRAYAYEGDGSSSGSSFTSTLSTLRTEAEQDAGAGILAPEFLEVIDLLKNLPDVSSAAAPSSRSRSLRLVRREAALPPSTDSARTTSSRTLAHAGGDLSLSHAAARSLPHSHSTSPSSPISKHRQESHDSASAPKSEVFTLP</sequence>
<proteinExistence type="predicted"/>
<reference evidence="2 3" key="2">
    <citation type="submission" date="2019-01" db="EMBL/GenBank/DDBJ databases">
        <title>The decoding of complex shrimp genome reveals the adaptation for benthos swimmer, frequently molting mechanism and breeding impact on genome.</title>
        <authorList>
            <person name="Sun Y."/>
            <person name="Gao Y."/>
            <person name="Yu Y."/>
        </authorList>
    </citation>
    <scope>NUCLEOTIDE SEQUENCE [LARGE SCALE GENOMIC DNA]</scope>
    <source>
        <tissue evidence="2">Muscle</tissue>
    </source>
</reference>
<name>A0A423U3K0_PENVA</name>
<feature type="region of interest" description="Disordered" evidence="1">
    <location>
        <begin position="91"/>
        <end position="180"/>
    </location>
</feature>
<organism evidence="2 3">
    <name type="scientific">Penaeus vannamei</name>
    <name type="common">Whiteleg shrimp</name>
    <name type="synonym">Litopenaeus vannamei</name>
    <dbReference type="NCBI Taxonomy" id="6689"/>
    <lineage>
        <taxon>Eukaryota</taxon>
        <taxon>Metazoa</taxon>
        <taxon>Ecdysozoa</taxon>
        <taxon>Arthropoda</taxon>
        <taxon>Crustacea</taxon>
        <taxon>Multicrustacea</taxon>
        <taxon>Malacostraca</taxon>
        <taxon>Eumalacostraca</taxon>
        <taxon>Eucarida</taxon>
        <taxon>Decapoda</taxon>
        <taxon>Dendrobranchiata</taxon>
        <taxon>Penaeoidea</taxon>
        <taxon>Penaeidae</taxon>
        <taxon>Penaeus</taxon>
    </lineage>
</organism>
<accession>A0A423U3K0</accession>
<comment type="caution">
    <text evidence="2">The sequence shown here is derived from an EMBL/GenBank/DDBJ whole genome shotgun (WGS) entry which is preliminary data.</text>
</comment>
<evidence type="ECO:0000256" key="1">
    <source>
        <dbReference type="SAM" id="MobiDB-lite"/>
    </source>
</evidence>
<feature type="compositionally biased region" description="Low complexity" evidence="1">
    <location>
        <begin position="93"/>
        <end position="102"/>
    </location>
</feature>
<keyword evidence="3" id="KW-1185">Reference proteome</keyword>
<reference evidence="2 3" key="1">
    <citation type="submission" date="2018-04" db="EMBL/GenBank/DDBJ databases">
        <authorList>
            <person name="Zhang X."/>
            <person name="Yuan J."/>
            <person name="Li F."/>
            <person name="Xiang J."/>
        </authorList>
    </citation>
    <scope>NUCLEOTIDE SEQUENCE [LARGE SCALE GENOMIC DNA]</scope>
    <source>
        <tissue evidence="2">Muscle</tissue>
    </source>
</reference>
<dbReference type="EMBL" id="QCYY01000705">
    <property type="protein sequence ID" value="ROT83287.1"/>
    <property type="molecule type" value="Genomic_DNA"/>
</dbReference>
<evidence type="ECO:0000313" key="3">
    <source>
        <dbReference type="Proteomes" id="UP000283509"/>
    </source>
</evidence>
<feature type="region of interest" description="Disordered" evidence="1">
    <location>
        <begin position="1"/>
        <end position="32"/>
    </location>
</feature>
<feature type="compositionally biased region" description="Low complexity" evidence="1">
    <location>
        <begin position="145"/>
        <end position="158"/>
    </location>
</feature>
<evidence type="ECO:0000313" key="2">
    <source>
        <dbReference type="EMBL" id="ROT83287.1"/>
    </source>
</evidence>
<gene>
    <name evidence="2" type="ORF">C7M84_023544</name>
</gene>
<protein>
    <submittedName>
        <fullName evidence="2">Uncharacterized protein</fullName>
    </submittedName>
</protein>
<dbReference type="Proteomes" id="UP000283509">
    <property type="component" value="Unassembled WGS sequence"/>
</dbReference>
<feature type="compositionally biased region" description="Low complexity" evidence="1">
    <location>
        <begin position="1"/>
        <end position="14"/>
    </location>
</feature>